<dbReference type="Pfam" id="PF00404">
    <property type="entry name" value="Dockerin_1"/>
    <property type="match status" value="1"/>
</dbReference>
<dbReference type="EMBL" id="PCYK01000024">
    <property type="protein sequence ID" value="PIR45845.1"/>
    <property type="molecule type" value="Genomic_DNA"/>
</dbReference>
<accession>A0A2H0RJ91</accession>
<dbReference type="InterPro" id="IPR002105">
    <property type="entry name" value="Dockerin_1_rpt"/>
</dbReference>
<evidence type="ECO:0000259" key="1">
    <source>
        <dbReference type="Pfam" id="PF13290"/>
    </source>
</evidence>
<dbReference type="InterPro" id="IPR036439">
    <property type="entry name" value="Dockerin_dom_sf"/>
</dbReference>
<dbReference type="GO" id="GO:0000272">
    <property type="term" value="P:polysaccharide catabolic process"/>
    <property type="evidence" value="ECO:0007669"/>
    <property type="project" value="InterPro"/>
</dbReference>
<evidence type="ECO:0000313" key="2">
    <source>
        <dbReference type="EMBL" id="PIR45845.1"/>
    </source>
</evidence>
<organism evidence="2 3">
    <name type="scientific">Candidatus Vogelbacteria bacterium CG10_big_fil_rev_8_21_14_0_10_49_38</name>
    <dbReference type="NCBI Taxonomy" id="1975043"/>
    <lineage>
        <taxon>Bacteria</taxon>
        <taxon>Candidatus Vogeliibacteriota</taxon>
    </lineage>
</organism>
<sequence length="216" mass="21875">MQDRASPNKASLKNVIMKYLSLIIFSLVFSIPPVYASEVTGTITTGVDTGVEGIVVEAPTANPPAGEYTSEQSVALSGGTGTVSIHYTTDGAAATCSSGNVYSTPITVSSSLVIEAISCYANSIVSPIAIFGYAINPPSAPAPSSGGGGGGSGGFITTPATAAYDFNTDGKVDVFDFNVLITNWGSTGASSSTGDANGDGNVDILDFNLLIINWKP</sequence>
<dbReference type="AlphaFoldDB" id="A0A2H0RJ91"/>
<comment type="caution">
    <text evidence="2">The sequence shown here is derived from an EMBL/GenBank/DDBJ whole genome shotgun (WGS) entry which is preliminary data.</text>
</comment>
<dbReference type="GO" id="GO:0004553">
    <property type="term" value="F:hydrolase activity, hydrolyzing O-glycosyl compounds"/>
    <property type="evidence" value="ECO:0007669"/>
    <property type="project" value="InterPro"/>
</dbReference>
<proteinExistence type="predicted"/>
<dbReference type="SUPFAM" id="SSF69318">
    <property type="entry name" value="Integrin alpha N-terminal domain"/>
    <property type="match status" value="1"/>
</dbReference>
<dbReference type="Gene3D" id="1.10.1330.10">
    <property type="entry name" value="Dockerin domain"/>
    <property type="match status" value="1"/>
</dbReference>
<name>A0A2H0RJ91_9BACT</name>
<dbReference type="Proteomes" id="UP000230431">
    <property type="component" value="Unassembled WGS sequence"/>
</dbReference>
<feature type="domain" description="GH29D-like beta-sandwich" evidence="1">
    <location>
        <begin position="63"/>
        <end position="118"/>
    </location>
</feature>
<dbReference type="InterPro" id="IPR028994">
    <property type="entry name" value="Integrin_alpha_N"/>
</dbReference>
<dbReference type="InterPro" id="IPR059177">
    <property type="entry name" value="GH29D-like_dom"/>
</dbReference>
<gene>
    <name evidence="2" type="ORF">COV08_02885</name>
</gene>
<dbReference type="InterPro" id="IPR018247">
    <property type="entry name" value="EF_Hand_1_Ca_BS"/>
</dbReference>
<dbReference type="Pfam" id="PF13290">
    <property type="entry name" value="CHB_HEX_C_1"/>
    <property type="match status" value="1"/>
</dbReference>
<protein>
    <recommendedName>
        <fullName evidence="1">GH29D-like beta-sandwich domain-containing protein</fullName>
    </recommendedName>
</protein>
<evidence type="ECO:0000313" key="3">
    <source>
        <dbReference type="Proteomes" id="UP000230431"/>
    </source>
</evidence>
<dbReference type="PROSITE" id="PS00018">
    <property type="entry name" value="EF_HAND_1"/>
    <property type="match status" value="1"/>
</dbReference>
<reference evidence="2 3" key="1">
    <citation type="submission" date="2017-09" db="EMBL/GenBank/DDBJ databases">
        <title>Depth-based differentiation of microbial function through sediment-hosted aquifers and enrichment of novel symbionts in the deep terrestrial subsurface.</title>
        <authorList>
            <person name="Probst A.J."/>
            <person name="Ladd B."/>
            <person name="Jarett J.K."/>
            <person name="Geller-Mcgrath D.E."/>
            <person name="Sieber C.M."/>
            <person name="Emerson J.B."/>
            <person name="Anantharaman K."/>
            <person name="Thomas B.C."/>
            <person name="Malmstrom R."/>
            <person name="Stieglmeier M."/>
            <person name="Klingl A."/>
            <person name="Woyke T."/>
            <person name="Ryan C.M."/>
            <person name="Banfield J.F."/>
        </authorList>
    </citation>
    <scope>NUCLEOTIDE SEQUENCE [LARGE SCALE GENOMIC DNA]</scope>
    <source>
        <strain evidence="2">CG10_big_fil_rev_8_21_14_0_10_49_38</strain>
    </source>
</reference>